<dbReference type="InterPro" id="IPR036390">
    <property type="entry name" value="WH_DNA-bd_sf"/>
</dbReference>
<dbReference type="GO" id="GO:0003677">
    <property type="term" value="F:DNA binding"/>
    <property type="evidence" value="ECO:0007669"/>
    <property type="project" value="UniProtKB-KW"/>
</dbReference>
<feature type="domain" description="HTH arsR-type" evidence="4">
    <location>
        <begin position="7"/>
        <end position="116"/>
    </location>
</feature>
<dbReference type="PROSITE" id="PS50987">
    <property type="entry name" value="HTH_ARSR_2"/>
    <property type="match status" value="1"/>
</dbReference>
<accession>A0A318SLW7</accession>
<keyword evidence="1" id="KW-0805">Transcription regulation</keyword>
<evidence type="ECO:0000256" key="3">
    <source>
        <dbReference type="ARBA" id="ARBA00023163"/>
    </source>
</evidence>
<dbReference type="InterPro" id="IPR036388">
    <property type="entry name" value="WH-like_DNA-bd_sf"/>
</dbReference>
<dbReference type="Proteomes" id="UP000248326">
    <property type="component" value="Unassembled WGS sequence"/>
</dbReference>
<evidence type="ECO:0000259" key="4">
    <source>
        <dbReference type="PROSITE" id="PS50987"/>
    </source>
</evidence>
<keyword evidence="3" id="KW-0804">Transcription</keyword>
<evidence type="ECO:0000313" key="6">
    <source>
        <dbReference type="Proteomes" id="UP000248326"/>
    </source>
</evidence>
<protein>
    <submittedName>
        <fullName evidence="5">ArsR family transcriptional regulator</fullName>
    </submittedName>
</protein>
<organism evidence="5 6">
    <name type="scientific">Deinococcus yavapaiensis KR-236</name>
    <dbReference type="NCBI Taxonomy" id="694435"/>
    <lineage>
        <taxon>Bacteria</taxon>
        <taxon>Thermotogati</taxon>
        <taxon>Deinococcota</taxon>
        <taxon>Deinococci</taxon>
        <taxon>Deinococcales</taxon>
        <taxon>Deinococcaceae</taxon>
        <taxon>Deinococcus</taxon>
    </lineage>
</organism>
<keyword evidence="2" id="KW-0238">DNA-binding</keyword>
<dbReference type="InterPro" id="IPR051081">
    <property type="entry name" value="HTH_MetalResp_TranReg"/>
</dbReference>
<dbReference type="RefSeq" id="WP_211317913.1">
    <property type="nucleotide sequence ID" value="NZ_QJSX01000008.1"/>
</dbReference>
<reference evidence="5 6" key="1">
    <citation type="submission" date="2018-06" db="EMBL/GenBank/DDBJ databases">
        <title>Genomic Encyclopedia of Type Strains, Phase IV (KMG-IV): sequencing the most valuable type-strain genomes for metagenomic binning, comparative biology and taxonomic classification.</title>
        <authorList>
            <person name="Goeker M."/>
        </authorList>
    </citation>
    <scope>NUCLEOTIDE SEQUENCE [LARGE SCALE GENOMIC DNA]</scope>
    <source>
        <strain evidence="5 6">DSM 18048</strain>
    </source>
</reference>
<dbReference type="InterPro" id="IPR011991">
    <property type="entry name" value="ArsR-like_HTH"/>
</dbReference>
<sequence>MTDVSALPDLPEAPPADALRALADPTRLRILEFMLESRLRRLRDGNCFGGSISQHLGLSQPTVSHHMKTLVEVGLVRAEKHGTTVFYDLESEGFERVRRYLDTYVLALRVHDPEEQE</sequence>
<dbReference type="AlphaFoldDB" id="A0A318SLW7"/>
<evidence type="ECO:0000256" key="1">
    <source>
        <dbReference type="ARBA" id="ARBA00023015"/>
    </source>
</evidence>
<dbReference type="SUPFAM" id="SSF46785">
    <property type="entry name" value="Winged helix' DNA-binding domain"/>
    <property type="match status" value="1"/>
</dbReference>
<keyword evidence="6" id="KW-1185">Reference proteome</keyword>
<dbReference type="SMART" id="SM00418">
    <property type="entry name" value="HTH_ARSR"/>
    <property type="match status" value="1"/>
</dbReference>
<dbReference type="NCBIfam" id="NF033788">
    <property type="entry name" value="HTH_metalloreg"/>
    <property type="match status" value="1"/>
</dbReference>
<dbReference type="EMBL" id="QJSX01000008">
    <property type="protein sequence ID" value="PYE53520.1"/>
    <property type="molecule type" value="Genomic_DNA"/>
</dbReference>
<dbReference type="CDD" id="cd00090">
    <property type="entry name" value="HTH_ARSR"/>
    <property type="match status" value="1"/>
</dbReference>
<dbReference type="GO" id="GO:0003700">
    <property type="term" value="F:DNA-binding transcription factor activity"/>
    <property type="evidence" value="ECO:0007669"/>
    <property type="project" value="InterPro"/>
</dbReference>
<dbReference type="PANTHER" id="PTHR33154">
    <property type="entry name" value="TRANSCRIPTIONAL REGULATOR, ARSR FAMILY"/>
    <property type="match status" value="1"/>
</dbReference>
<name>A0A318SLW7_9DEIO</name>
<dbReference type="InterPro" id="IPR001845">
    <property type="entry name" value="HTH_ArsR_DNA-bd_dom"/>
</dbReference>
<comment type="caution">
    <text evidence="5">The sequence shown here is derived from an EMBL/GenBank/DDBJ whole genome shotgun (WGS) entry which is preliminary data.</text>
</comment>
<proteinExistence type="predicted"/>
<gene>
    <name evidence="5" type="ORF">DES52_10849</name>
</gene>
<dbReference type="Gene3D" id="1.10.10.10">
    <property type="entry name" value="Winged helix-like DNA-binding domain superfamily/Winged helix DNA-binding domain"/>
    <property type="match status" value="1"/>
</dbReference>
<evidence type="ECO:0000256" key="2">
    <source>
        <dbReference type="ARBA" id="ARBA00023125"/>
    </source>
</evidence>
<dbReference type="PANTHER" id="PTHR33154:SF33">
    <property type="entry name" value="TRANSCRIPTIONAL REPRESSOR SDPR"/>
    <property type="match status" value="1"/>
</dbReference>
<dbReference type="Pfam" id="PF01022">
    <property type="entry name" value="HTH_5"/>
    <property type="match status" value="1"/>
</dbReference>
<evidence type="ECO:0000313" key="5">
    <source>
        <dbReference type="EMBL" id="PYE53520.1"/>
    </source>
</evidence>